<keyword evidence="2" id="KW-1185">Reference proteome</keyword>
<organism evidence="1 2">
    <name type="scientific">Tuber aestivum</name>
    <name type="common">summer truffle</name>
    <dbReference type="NCBI Taxonomy" id="59557"/>
    <lineage>
        <taxon>Eukaryota</taxon>
        <taxon>Fungi</taxon>
        <taxon>Dikarya</taxon>
        <taxon>Ascomycota</taxon>
        <taxon>Pezizomycotina</taxon>
        <taxon>Pezizomycetes</taxon>
        <taxon>Pezizales</taxon>
        <taxon>Tuberaceae</taxon>
        <taxon>Tuber</taxon>
    </lineage>
</organism>
<proteinExistence type="predicted"/>
<evidence type="ECO:0000313" key="1">
    <source>
        <dbReference type="EMBL" id="CUS13183.1"/>
    </source>
</evidence>
<dbReference type="AlphaFoldDB" id="A0A292Q373"/>
<dbReference type="Proteomes" id="UP001412239">
    <property type="component" value="Unassembled WGS sequence"/>
</dbReference>
<reference evidence="1" key="1">
    <citation type="submission" date="2015-10" db="EMBL/GenBank/DDBJ databases">
        <authorList>
            <person name="Regsiter A."/>
            <person name="william w."/>
        </authorList>
    </citation>
    <scope>NUCLEOTIDE SEQUENCE</scope>
    <source>
        <strain evidence="1">Montdore</strain>
    </source>
</reference>
<accession>A0A292Q373</accession>
<sequence>MRRIQEQLRVDLTRVYINPTVDLVKPIPAKRLILMDNVVTSAKRLPNLTHPGQNLLSMSKKDENILANRIFGAWVDNGLINPRPVHIKVACQYSLKPPFGCSNLISANRRSNEANIRRLEHHISTPSATSGSGLPDVFYGLTSATTADLHVTAMSRINESSSLAQCLAKLNEFNPSFLKSLMD</sequence>
<name>A0A292Q373_9PEZI</name>
<dbReference type="EMBL" id="LN890978">
    <property type="protein sequence ID" value="CUS13183.1"/>
    <property type="molecule type" value="Genomic_DNA"/>
</dbReference>
<gene>
    <name evidence="1" type="ORF">GSTUAT00002863001</name>
</gene>
<protein>
    <submittedName>
        <fullName evidence="1">Uncharacterized protein</fullName>
    </submittedName>
</protein>
<evidence type="ECO:0000313" key="2">
    <source>
        <dbReference type="Proteomes" id="UP001412239"/>
    </source>
</evidence>